<keyword evidence="1" id="KW-0472">Membrane</keyword>
<name>A0A327KV58_9BRAD</name>
<comment type="caution">
    <text evidence="3">The sequence shown here is derived from an EMBL/GenBank/DDBJ whole genome shotgun (WGS) entry which is preliminary data.</text>
</comment>
<dbReference type="PANTHER" id="PTHR33741">
    <property type="entry name" value="TRANSMEMBRANE PROTEIN DDB_G0269096-RELATED"/>
    <property type="match status" value="1"/>
</dbReference>
<dbReference type="Pfam" id="PF04982">
    <property type="entry name" value="TM_HPP"/>
    <property type="match status" value="1"/>
</dbReference>
<protein>
    <submittedName>
        <fullName evidence="3">HPP family protein</fullName>
    </submittedName>
</protein>
<proteinExistence type="predicted"/>
<feature type="transmembrane region" description="Helical" evidence="1">
    <location>
        <begin position="75"/>
        <end position="94"/>
    </location>
</feature>
<dbReference type="OrthoDB" id="9811720at2"/>
<feature type="domain" description="HPP transmembrane region" evidence="2">
    <location>
        <begin position="2"/>
        <end position="140"/>
    </location>
</feature>
<dbReference type="AlphaFoldDB" id="A0A327KV58"/>
<dbReference type="InterPro" id="IPR007065">
    <property type="entry name" value="HPP"/>
</dbReference>
<gene>
    <name evidence="3" type="ORF">CH341_18080</name>
</gene>
<keyword evidence="4" id="KW-1185">Reference proteome</keyword>
<feature type="transmembrane region" description="Helical" evidence="1">
    <location>
        <begin position="51"/>
        <end position="70"/>
    </location>
</feature>
<feature type="transmembrane region" description="Helical" evidence="1">
    <location>
        <begin position="114"/>
        <end position="137"/>
    </location>
</feature>
<evidence type="ECO:0000313" key="3">
    <source>
        <dbReference type="EMBL" id="RAI42719.1"/>
    </source>
</evidence>
<accession>A0A327KV58</accession>
<evidence type="ECO:0000256" key="1">
    <source>
        <dbReference type="SAM" id="Phobius"/>
    </source>
</evidence>
<keyword evidence="1" id="KW-0812">Transmembrane</keyword>
<dbReference type="PANTHER" id="PTHR33741:SF5">
    <property type="entry name" value="TRANSMEMBRANE PROTEIN DDB_G0269096-RELATED"/>
    <property type="match status" value="1"/>
</dbReference>
<dbReference type="InterPro" id="IPR058581">
    <property type="entry name" value="TM_HPP"/>
</dbReference>
<feature type="transmembrane region" description="Helical" evidence="1">
    <location>
        <begin position="12"/>
        <end position="39"/>
    </location>
</feature>
<evidence type="ECO:0000313" key="4">
    <source>
        <dbReference type="Proteomes" id="UP000249130"/>
    </source>
</evidence>
<reference evidence="3 4" key="1">
    <citation type="submission" date="2017-07" db="EMBL/GenBank/DDBJ databases">
        <title>Draft Genome Sequences of Select Purple Nonsulfur Bacteria.</title>
        <authorList>
            <person name="Lasarre B."/>
            <person name="Mckinlay J.B."/>
        </authorList>
    </citation>
    <scope>NUCLEOTIDE SEQUENCE [LARGE SCALE GENOMIC DNA]</scope>
    <source>
        <strain evidence="3 4">DSM 5909</strain>
    </source>
</reference>
<organism evidence="3 4">
    <name type="scientific">Rhodoplanes roseus</name>
    <dbReference type="NCBI Taxonomy" id="29409"/>
    <lineage>
        <taxon>Bacteria</taxon>
        <taxon>Pseudomonadati</taxon>
        <taxon>Pseudomonadota</taxon>
        <taxon>Alphaproteobacteria</taxon>
        <taxon>Hyphomicrobiales</taxon>
        <taxon>Nitrobacteraceae</taxon>
        <taxon>Rhodoplanes</taxon>
    </lineage>
</organism>
<dbReference type="EMBL" id="NPEX01000132">
    <property type="protein sequence ID" value="RAI42719.1"/>
    <property type="molecule type" value="Genomic_DNA"/>
</dbReference>
<keyword evidence="1" id="KW-1133">Transmembrane helix</keyword>
<evidence type="ECO:0000259" key="2">
    <source>
        <dbReference type="Pfam" id="PF04982"/>
    </source>
</evidence>
<sequence>MLAGAAGGGLAIALMEVFATFAAFPLFAVPFATSIVLVMGSPEAQAAQPRALVGGHLVSTLVGLVVLTVIGPGPWAAAVAVGLAILAMQLTGTFHPPAGIDPLLVVGNNLSWTFLIAPVGAGAVMLALFAFVWHLAVRRYDWPHRWW</sequence>
<dbReference type="Proteomes" id="UP000249130">
    <property type="component" value="Unassembled WGS sequence"/>
</dbReference>